<keyword evidence="1" id="KW-0732">Signal</keyword>
<name>A0ABM3M8S9_BICAN</name>
<keyword evidence="3" id="KW-1185">Reference proteome</keyword>
<dbReference type="Gene3D" id="2.60.40.10">
    <property type="entry name" value="Immunoglobulins"/>
    <property type="match status" value="1"/>
</dbReference>
<evidence type="ECO:0000256" key="1">
    <source>
        <dbReference type="SAM" id="SignalP"/>
    </source>
</evidence>
<sequence length="259" mass="27812">MLAATVAALALALTEGAVGPAPARLGPWFAEQPPPQLRYAAAAGARLACGARGEPPPRVAWLGEDGAELLDEPGVRRTYSNGTLELFPSARDEPGVVRCRAASAHGAVVSRDVLLEPVPDAPWVVSLSDATVAAGGVAALWCRSEPAALAAPALFYRGEEVLQVDAPSPGDYTLSLLTSSQFCRTRNMVLRKTLSLQIKVHNHSLLSSCLQLVLFTSRYLLLLFFFVEFHGINDTRLGVPWCRIIVTGINTRPTRCSWQ</sequence>
<dbReference type="InterPro" id="IPR013098">
    <property type="entry name" value="Ig_I-set"/>
</dbReference>
<dbReference type="RefSeq" id="XP_052747420.1">
    <property type="nucleotide sequence ID" value="XM_052891460.1"/>
</dbReference>
<dbReference type="Proteomes" id="UP001652582">
    <property type="component" value="Chromosome 1"/>
</dbReference>
<organism evidence="3 5">
    <name type="scientific">Bicyclus anynana</name>
    <name type="common">Squinting bush brown butterfly</name>
    <dbReference type="NCBI Taxonomy" id="110368"/>
    <lineage>
        <taxon>Eukaryota</taxon>
        <taxon>Metazoa</taxon>
        <taxon>Ecdysozoa</taxon>
        <taxon>Arthropoda</taxon>
        <taxon>Hexapoda</taxon>
        <taxon>Insecta</taxon>
        <taxon>Pterygota</taxon>
        <taxon>Neoptera</taxon>
        <taxon>Endopterygota</taxon>
        <taxon>Lepidoptera</taxon>
        <taxon>Glossata</taxon>
        <taxon>Ditrysia</taxon>
        <taxon>Papilionoidea</taxon>
        <taxon>Nymphalidae</taxon>
        <taxon>Satyrinae</taxon>
        <taxon>Satyrini</taxon>
        <taxon>Mycalesina</taxon>
        <taxon>Bicyclus</taxon>
    </lineage>
</organism>
<dbReference type="InterPro" id="IPR036179">
    <property type="entry name" value="Ig-like_dom_sf"/>
</dbReference>
<feature type="domain" description="Ig-like" evidence="2">
    <location>
        <begin position="27"/>
        <end position="110"/>
    </location>
</feature>
<evidence type="ECO:0000313" key="4">
    <source>
        <dbReference type="RefSeq" id="XP_052747414.1"/>
    </source>
</evidence>
<dbReference type="InterPro" id="IPR007110">
    <property type="entry name" value="Ig-like_dom"/>
</dbReference>
<accession>A0ABM3M8S9</accession>
<evidence type="ECO:0000313" key="3">
    <source>
        <dbReference type="Proteomes" id="UP001652582"/>
    </source>
</evidence>
<feature type="chain" id="PRO_5045024949" evidence="1">
    <location>
        <begin position="17"/>
        <end position="259"/>
    </location>
</feature>
<dbReference type="InterPro" id="IPR013783">
    <property type="entry name" value="Ig-like_fold"/>
</dbReference>
<dbReference type="GeneID" id="112055635"/>
<dbReference type="PROSITE" id="PS50835">
    <property type="entry name" value="IG_LIKE"/>
    <property type="match status" value="1"/>
</dbReference>
<feature type="signal peptide" evidence="1">
    <location>
        <begin position="1"/>
        <end position="16"/>
    </location>
</feature>
<evidence type="ECO:0000259" key="2">
    <source>
        <dbReference type="PROSITE" id="PS50835"/>
    </source>
</evidence>
<dbReference type="Pfam" id="PF07679">
    <property type="entry name" value="I-set"/>
    <property type="match status" value="1"/>
</dbReference>
<reference evidence="3 4" key="1">
    <citation type="submission" date="2025-05" db="UniProtKB">
        <authorList>
            <consortium name="RefSeq"/>
        </authorList>
    </citation>
    <scope>NUCLEOTIDE SEQUENCE [LARGE SCALE GENOMIC DNA]</scope>
</reference>
<dbReference type="RefSeq" id="XP_052747414.1">
    <property type="nucleotide sequence ID" value="XM_052891454.1"/>
</dbReference>
<gene>
    <name evidence="4 5" type="primary">LOC112055635</name>
</gene>
<protein>
    <submittedName>
        <fullName evidence="4 5">Cell adhesion molecule Dscam2-like</fullName>
    </submittedName>
</protein>
<evidence type="ECO:0000313" key="5">
    <source>
        <dbReference type="RefSeq" id="XP_052747420.1"/>
    </source>
</evidence>
<proteinExistence type="predicted"/>
<dbReference type="SUPFAM" id="SSF48726">
    <property type="entry name" value="Immunoglobulin"/>
    <property type="match status" value="1"/>
</dbReference>